<keyword evidence="2" id="KW-1185">Reference proteome</keyword>
<protein>
    <submittedName>
        <fullName evidence="1">Uncharacterized protein</fullName>
    </submittedName>
</protein>
<accession>A0AAD9N2X8</accession>
<dbReference type="Proteomes" id="UP001208570">
    <property type="component" value="Unassembled WGS sequence"/>
</dbReference>
<reference evidence="1" key="1">
    <citation type="journal article" date="2023" name="Mol. Biol. Evol.">
        <title>Third-Generation Sequencing Reveals the Adaptive Role of the Epigenome in Three Deep-Sea Polychaetes.</title>
        <authorList>
            <person name="Perez M."/>
            <person name="Aroh O."/>
            <person name="Sun Y."/>
            <person name="Lan Y."/>
            <person name="Juniper S.K."/>
            <person name="Young C.R."/>
            <person name="Angers B."/>
            <person name="Qian P.Y."/>
        </authorList>
    </citation>
    <scope>NUCLEOTIDE SEQUENCE</scope>
    <source>
        <strain evidence="1">P08H-3</strain>
    </source>
</reference>
<gene>
    <name evidence="1" type="ORF">LSH36_294g02072</name>
</gene>
<feature type="non-terminal residue" evidence="1">
    <location>
        <position position="107"/>
    </location>
</feature>
<organism evidence="1 2">
    <name type="scientific">Paralvinella palmiformis</name>
    <dbReference type="NCBI Taxonomy" id="53620"/>
    <lineage>
        <taxon>Eukaryota</taxon>
        <taxon>Metazoa</taxon>
        <taxon>Spiralia</taxon>
        <taxon>Lophotrochozoa</taxon>
        <taxon>Annelida</taxon>
        <taxon>Polychaeta</taxon>
        <taxon>Sedentaria</taxon>
        <taxon>Canalipalpata</taxon>
        <taxon>Terebellida</taxon>
        <taxon>Terebelliformia</taxon>
        <taxon>Alvinellidae</taxon>
        <taxon>Paralvinella</taxon>
    </lineage>
</organism>
<name>A0AAD9N2X8_9ANNE</name>
<sequence>QQKKEVKLPIHSSVKYLADRFAHFFEDKVSNTRTGFPEMIYPCDFHIPLTKCSFTVELQRIVMKSPSKGCSLDPLPTRMVKQVMGSLIPLMTTLINSSLTSVDVPKT</sequence>
<dbReference type="EMBL" id="JAODUP010000294">
    <property type="protein sequence ID" value="KAK2153518.1"/>
    <property type="molecule type" value="Genomic_DNA"/>
</dbReference>
<evidence type="ECO:0000313" key="2">
    <source>
        <dbReference type="Proteomes" id="UP001208570"/>
    </source>
</evidence>
<proteinExistence type="predicted"/>
<comment type="caution">
    <text evidence="1">The sequence shown here is derived from an EMBL/GenBank/DDBJ whole genome shotgun (WGS) entry which is preliminary data.</text>
</comment>
<dbReference type="AlphaFoldDB" id="A0AAD9N2X8"/>
<evidence type="ECO:0000313" key="1">
    <source>
        <dbReference type="EMBL" id="KAK2153518.1"/>
    </source>
</evidence>